<dbReference type="OrthoDB" id="10681154at2759"/>
<sequence length="529" mass="57872">MPEQEDSLFEPEQVSVRLHPKTAPAIDAVGRPLLNVRKDRLKTFQKRKASALAAGGMYRDSVVQFVSVCKAAPPSEYASTRGVWLLSFVVARTVVSLMHPQSSAACLNIRFGLRSPMIPGGRRWSQINPIQIHATAVIVDGVFVSKFVSMWIFEGDWGLYIFPLRLQVELRREVDNRRVIGFDFENACSDEKAGNCRFALATLVAAGRVEFVEEVWEAWGLAATSVKMLWKERLCTISVVVPAPRGGCCCPSATHSTAQWHMHARRNVQEAEPGPGQGAKRRRPPVGNLAWTGAGCFRGSFAICPVPLLAIGRFRGSRPLDSLSHSPIGERPDDCGEFPQNGDARHAREKQLPTAEAAATCLPSPSLFSVCPHGISSFAGDGVGPNKVRHEVILQLFQLPRLGSTSGPRSSRHQGSRTMAPGFVWDRDHQKSPHYVVDALNNGCSGGSSHKLPNPGFVACILMQYRFEFGCHNNHSRHGSAAGICMPCHISPLPEPKEEGVSGTFQEQTPNILISLEDGGWRFTEGICI</sequence>
<gene>
    <name evidence="1" type="ORF">NA56DRAFT_699912</name>
</gene>
<evidence type="ECO:0000313" key="1">
    <source>
        <dbReference type="EMBL" id="PMD25104.1"/>
    </source>
</evidence>
<evidence type="ECO:0000313" key="2">
    <source>
        <dbReference type="Proteomes" id="UP000235672"/>
    </source>
</evidence>
<protein>
    <submittedName>
        <fullName evidence="1">Uncharacterized protein</fullName>
    </submittedName>
</protein>
<dbReference type="Proteomes" id="UP000235672">
    <property type="component" value="Unassembled WGS sequence"/>
</dbReference>
<dbReference type="EMBL" id="KZ613471">
    <property type="protein sequence ID" value="PMD25104.1"/>
    <property type="molecule type" value="Genomic_DNA"/>
</dbReference>
<name>A0A2J6QFQ2_9HELO</name>
<reference evidence="1 2" key="1">
    <citation type="submission" date="2016-05" db="EMBL/GenBank/DDBJ databases">
        <title>A degradative enzymes factory behind the ericoid mycorrhizal symbiosis.</title>
        <authorList>
            <consortium name="DOE Joint Genome Institute"/>
            <person name="Martino E."/>
            <person name="Morin E."/>
            <person name="Grelet G."/>
            <person name="Kuo A."/>
            <person name="Kohler A."/>
            <person name="Daghino S."/>
            <person name="Barry K."/>
            <person name="Choi C."/>
            <person name="Cichocki N."/>
            <person name="Clum A."/>
            <person name="Copeland A."/>
            <person name="Hainaut M."/>
            <person name="Haridas S."/>
            <person name="Labutti K."/>
            <person name="Lindquist E."/>
            <person name="Lipzen A."/>
            <person name="Khouja H.-R."/>
            <person name="Murat C."/>
            <person name="Ohm R."/>
            <person name="Olson A."/>
            <person name="Spatafora J."/>
            <person name="Veneault-Fourrey C."/>
            <person name="Henrissat B."/>
            <person name="Grigoriev I."/>
            <person name="Martin F."/>
            <person name="Perotto S."/>
        </authorList>
    </citation>
    <scope>NUCLEOTIDE SEQUENCE [LARGE SCALE GENOMIC DNA]</scope>
    <source>
        <strain evidence="1 2">UAMH 7357</strain>
    </source>
</reference>
<organism evidence="1 2">
    <name type="scientific">Hyaloscypha hepaticicola</name>
    <dbReference type="NCBI Taxonomy" id="2082293"/>
    <lineage>
        <taxon>Eukaryota</taxon>
        <taxon>Fungi</taxon>
        <taxon>Dikarya</taxon>
        <taxon>Ascomycota</taxon>
        <taxon>Pezizomycotina</taxon>
        <taxon>Leotiomycetes</taxon>
        <taxon>Helotiales</taxon>
        <taxon>Hyaloscyphaceae</taxon>
        <taxon>Hyaloscypha</taxon>
    </lineage>
</organism>
<keyword evidence="2" id="KW-1185">Reference proteome</keyword>
<accession>A0A2J6QFQ2</accession>
<proteinExistence type="predicted"/>
<dbReference type="AlphaFoldDB" id="A0A2J6QFQ2"/>